<evidence type="ECO:0000256" key="3">
    <source>
        <dbReference type="SAM" id="MobiDB-lite"/>
    </source>
</evidence>
<dbReference type="InterPro" id="IPR046347">
    <property type="entry name" value="bZIP_sf"/>
</dbReference>
<organism evidence="5 6">
    <name type="scientific">Zasmidium cellare ATCC 36951</name>
    <dbReference type="NCBI Taxonomy" id="1080233"/>
    <lineage>
        <taxon>Eukaryota</taxon>
        <taxon>Fungi</taxon>
        <taxon>Dikarya</taxon>
        <taxon>Ascomycota</taxon>
        <taxon>Pezizomycotina</taxon>
        <taxon>Dothideomycetes</taxon>
        <taxon>Dothideomycetidae</taxon>
        <taxon>Mycosphaerellales</taxon>
        <taxon>Mycosphaerellaceae</taxon>
        <taxon>Zasmidium</taxon>
    </lineage>
</organism>
<dbReference type="PROSITE" id="PS50217">
    <property type="entry name" value="BZIP"/>
    <property type="match status" value="1"/>
</dbReference>
<dbReference type="SMART" id="SM00338">
    <property type="entry name" value="BRLZ"/>
    <property type="match status" value="1"/>
</dbReference>
<feature type="domain" description="BZIP" evidence="4">
    <location>
        <begin position="105"/>
        <end position="159"/>
    </location>
</feature>
<accession>A0A6A6CFV4</accession>
<dbReference type="Pfam" id="PF00170">
    <property type="entry name" value="bZIP_1"/>
    <property type="match status" value="1"/>
</dbReference>
<feature type="region of interest" description="Disordered" evidence="3">
    <location>
        <begin position="155"/>
        <end position="199"/>
    </location>
</feature>
<evidence type="ECO:0000256" key="1">
    <source>
        <dbReference type="ARBA" id="ARBA00004123"/>
    </source>
</evidence>
<dbReference type="GO" id="GO:0000976">
    <property type="term" value="F:transcription cis-regulatory region binding"/>
    <property type="evidence" value="ECO:0007669"/>
    <property type="project" value="InterPro"/>
</dbReference>
<feature type="compositionally biased region" description="Basic and acidic residues" evidence="3">
    <location>
        <begin position="157"/>
        <end position="167"/>
    </location>
</feature>
<dbReference type="RefSeq" id="XP_033666830.1">
    <property type="nucleotide sequence ID" value="XM_033812967.1"/>
</dbReference>
<dbReference type="Gene3D" id="1.20.5.170">
    <property type="match status" value="1"/>
</dbReference>
<dbReference type="PANTHER" id="PTHR40621:SF6">
    <property type="entry name" value="AP-1-LIKE TRANSCRIPTION FACTOR YAP1-RELATED"/>
    <property type="match status" value="1"/>
</dbReference>
<evidence type="ECO:0000259" key="4">
    <source>
        <dbReference type="PROSITE" id="PS50217"/>
    </source>
</evidence>
<sequence>MATTGENIDEHGFMSIQQTLESPVDRSADVSHNHCLDGASGTIAVNDQSCEQDALTFDLHPPFARPILPRRDHRKDVASDWESIPPHDLYRDSDSIMAGMRTCAKLKRQAQNRAAQRAYRERKLKQVAELETQVKALENNLECLRAENKRLKQQLHKTRDHEDRINHSPDNGIASRYETRRPSGHTIRRTSESTCEGPISCTKRTTAEAPMADVNSHDTSASAMWALIQSYLRRQQDDFIEAVWKRLKDMECHQCHEVLALQHEDMIEVFKDSGSCVGVGVVQPGDYSKGLV</sequence>
<evidence type="ECO:0000313" key="5">
    <source>
        <dbReference type="EMBL" id="KAF2165941.1"/>
    </source>
</evidence>
<dbReference type="PROSITE" id="PS00036">
    <property type="entry name" value="BZIP_BASIC"/>
    <property type="match status" value="1"/>
</dbReference>
<evidence type="ECO:0000256" key="2">
    <source>
        <dbReference type="ARBA" id="ARBA00023242"/>
    </source>
</evidence>
<name>A0A6A6CFV4_ZASCE</name>
<proteinExistence type="predicted"/>
<dbReference type="GeneID" id="54566239"/>
<gene>
    <name evidence="5" type="ORF">M409DRAFT_55304</name>
</gene>
<dbReference type="Proteomes" id="UP000799537">
    <property type="component" value="Unassembled WGS sequence"/>
</dbReference>
<dbReference type="PANTHER" id="PTHR40621">
    <property type="entry name" value="TRANSCRIPTION FACTOR KAPC-RELATED"/>
    <property type="match status" value="1"/>
</dbReference>
<dbReference type="AlphaFoldDB" id="A0A6A6CFV4"/>
<protein>
    <recommendedName>
        <fullName evidence="4">BZIP domain-containing protein</fullName>
    </recommendedName>
</protein>
<dbReference type="EMBL" id="ML993598">
    <property type="protein sequence ID" value="KAF2165941.1"/>
    <property type="molecule type" value="Genomic_DNA"/>
</dbReference>
<dbReference type="InterPro" id="IPR050936">
    <property type="entry name" value="AP-1-like"/>
</dbReference>
<dbReference type="CDD" id="cd14688">
    <property type="entry name" value="bZIP_YAP"/>
    <property type="match status" value="1"/>
</dbReference>
<keyword evidence="6" id="KW-1185">Reference proteome</keyword>
<dbReference type="GO" id="GO:0001228">
    <property type="term" value="F:DNA-binding transcription activator activity, RNA polymerase II-specific"/>
    <property type="evidence" value="ECO:0007669"/>
    <property type="project" value="TreeGrafter"/>
</dbReference>
<evidence type="ECO:0000313" key="6">
    <source>
        <dbReference type="Proteomes" id="UP000799537"/>
    </source>
</evidence>
<dbReference type="GO" id="GO:0090575">
    <property type="term" value="C:RNA polymerase II transcription regulator complex"/>
    <property type="evidence" value="ECO:0007669"/>
    <property type="project" value="TreeGrafter"/>
</dbReference>
<dbReference type="InterPro" id="IPR004827">
    <property type="entry name" value="bZIP"/>
</dbReference>
<keyword evidence="2" id="KW-0539">Nucleus</keyword>
<dbReference type="SUPFAM" id="SSF57959">
    <property type="entry name" value="Leucine zipper domain"/>
    <property type="match status" value="1"/>
</dbReference>
<comment type="subcellular location">
    <subcellularLocation>
        <location evidence="1">Nucleus</location>
    </subcellularLocation>
</comment>
<reference evidence="5" key="1">
    <citation type="journal article" date="2020" name="Stud. Mycol.">
        <title>101 Dothideomycetes genomes: a test case for predicting lifestyles and emergence of pathogens.</title>
        <authorList>
            <person name="Haridas S."/>
            <person name="Albert R."/>
            <person name="Binder M."/>
            <person name="Bloem J."/>
            <person name="Labutti K."/>
            <person name="Salamov A."/>
            <person name="Andreopoulos B."/>
            <person name="Baker S."/>
            <person name="Barry K."/>
            <person name="Bills G."/>
            <person name="Bluhm B."/>
            <person name="Cannon C."/>
            <person name="Castanera R."/>
            <person name="Culley D."/>
            <person name="Daum C."/>
            <person name="Ezra D."/>
            <person name="Gonzalez J."/>
            <person name="Henrissat B."/>
            <person name="Kuo A."/>
            <person name="Liang C."/>
            <person name="Lipzen A."/>
            <person name="Lutzoni F."/>
            <person name="Magnuson J."/>
            <person name="Mondo S."/>
            <person name="Nolan M."/>
            <person name="Ohm R."/>
            <person name="Pangilinan J."/>
            <person name="Park H.-J."/>
            <person name="Ramirez L."/>
            <person name="Alfaro M."/>
            <person name="Sun H."/>
            <person name="Tritt A."/>
            <person name="Yoshinaga Y."/>
            <person name="Zwiers L.-H."/>
            <person name="Turgeon B."/>
            <person name="Goodwin S."/>
            <person name="Spatafora J."/>
            <person name="Crous P."/>
            <person name="Grigoriev I."/>
        </authorList>
    </citation>
    <scope>NUCLEOTIDE SEQUENCE</scope>
    <source>
        <strain evidence="5">ATCC 36951</strain>
    </source>
</reference>